<reference evidence="5" key="1">
    <citation type="journal article" date="2024" name="Algal Res.">
        <title>Biochemical, toxicological and genomic investigation of a high-biomass producing Limnothrix strain isolated from Italian shallow drinking water reservoir.</title>
        <authorList>
            <person name="Simonazzi M."/>
            <person name="Shishido T.K."/>
            <person name="Delbaje E."/>
            <person name="Wahlsten M."/>
            <person name="Fewer D.P."/>
            <person name="Sivonen K."/>
            <person name="Pezzolesi L."/>
            <person name="Pistocchi R."/>
        </authorList>
    </citation>
    <scope>NUCLEOTIDE SEQUENCE [LARGE SCALE GENOMIC DNA]</scope>
    <source>
        <strain evidence="5">LRLZ20PSL1</strain>
    </source>
</reference>
<name>A0ABW7CF06_9CYAN</name>
<feature type="region of interest" description="Disordered" evidence="2">
    <location>
        <begin position="85"/>
        <end position="117"/>
    </location>
</feature>
<evidence type="ECO:0000256" key="2">
    <source>
        <dbReference type="SAM" id="MobiDB-lite"/>
    </source>
</evidence>
<dbReference type="CDD" id="cd01131">
    <property type="entry name" value="PilT"/>
    <property type="match status" value="1"/>
</dbReference>
<dbReference type="InterPro" id="IPR027417">
    <property type="entry name" value="P-loop_NTPase"/>
</dbReference>
<evidence type="ECO:0000256" key="1">
    <source>
        <dbReference type="ARBA" id="ARBA00006611"/>
    </source>
</evidence>
<dbReference type="Gene3D" id="3.30.450.90">
    <property type="match status" value="1"/>
</dbReference>
<dbReference type="InterPro" id="IPR003593">
    <property type="entry name" value="AAA+_ATPase"/>
</dbReference>
<feature type="domain" description="Bacterial type II secretion system protein E" evidence="3">
    <location>
        <begin position="309"/>
        <end position="323"/>
    </location>
</feature>
<dbReference type="NCBIfam" id="TIGR01420">
    <property type="entry name" value="pilT_fam"/>
    <property type="match status" value="1"/>
</dbReference>
<dbReference type="Pfam" id="PF00437">
    <property type="entry name" value="T2SSE"/>
    <property type="match status" value="1"/>
</dbReference>
<evidence type="ECO:0000313" key="5">
    <source>
        <dbReference type="Proteomes" id="UP001604335"/>
    </source>
</evidence>
<gene>
    <name evidence="4" type="ORF">VPK24_18380</name>
</gene>
<dbReference type="InterPro" id="IPR006321">
    <property type="entry name" value="PilT/PilU"/>
</dbReference>
<comment type="similarity">
    <text evidence="1">Belongs to the GSP E family.</text>
</comment>
<dbReference type="SUPFAM" id="SSF52540">
    <property type="entry name" value="P-loop containing nucleoside triphosphate hydrolases"/>
    <property type="match status" value="1"/>
</dbReference>
<dbReference type="Gene3D" id="3.40.50.300">
    <property type="entry name" value="P-loop containing nucleotide triphosphate hydrolases"/>
    <property type="match status" value="1"/>
</dbReference>
<dbReference type="PROSITE" id="PS00662">
    <property type="entry name" value="T2SP_E"/>
    <property type="match status" value="1"/>
</dbReference>
<dbReference type="EMBL" id="JAZAQF010000095">
    <property type="protein sequence ID" value="MFG3819617.1"/>
    <property type="molecule type" value="Genomic_DNA"/>
</dbReference>
<proteinExistence type="inferred from homology"/>
<dbReference type="SMART" id="SM00382">
    <property type="entry name" value="AAA"/>
    <property type="match status" value="1"/>
</dbReference>
<dbReference type="PANTHER" id="PTHR30486">
    <property type="entry name" value="TWITCHING MOTILITY PROTEIN PILT"/>
    <property type="match status" value="1"/>
</dbReference>
<comment type="caution">
    <text evidence="4">The sequence shown here is derived from an EMBL/GenBank/DDBJ whole genome shotgun (WGS) entry which is preliminary data.</text>
</comment>
<dbReference type="InterPro" id="IPR001482">
    <property type="entry name" value="T2SS/T4SS_dom"/>
</dbReference>
<organism evidence="4 5">
    <name type="scientific">Limnothrix redekei LRLZ20PSL1</name>
    <dbReference type="NCBI Taxonomy" id="3112953"/>
    <lineage>
        <taxon>Bacteria</taxon>
        <taxon>Bacillati</taxon>
        <taxon>Cyanobacteriota</taxon>
        <taxon>Cyanophyceae</taxon>
        <taxon>Pseudanabaenales</taxon>
        <taxon>Pseudanabaenaceae</taxon>
        <taxon>Limnothrix</taxon>
    </lineage>
</organism>
<dbReference type="Proteomes" id="UP001604335">
    <property type="component" value="Unassembled WGS sequence"/>
</dbReference>
<accession>A0ABW7CF06</accession>
<evidence type="ECO:0000259" key="3">
    <source>
        <dbReference type="PROSITE" id="PS00662"/>
    </source>
</evidence>
<sequence length="474" mass="52675">MKIVQAPSQPVRPLQRFVVAGMATPDDAGKPLVVSLNNDFKMTGPIVAKDGTWRLDLVFPKPGNHHLSVNLGDRRADWSFQVIGENGETAPPGPIVPEASPVSGRRPLPRAKASEGAPTLRQLVEEAFRNNYSDVHLAVGREPRFRSRGQMQPTTYPTTDDNTFMAWTQEVLSDVEIQHFQENLDFDGAAQYPFARVRINLFETLNGPAMVLRLIPMEIKTFEQLCLPAAFANVCHAHKGLILVTGPTGSGKSTTLAAMIDYINRNMTRHIITIEDPIEFVHQSRKSVINQREVGIHSLRFDNALRASLREDPDVILIGEMRDRETVETALKAAQTGHLVFGTLHTNGAVKTIERILALYSPEDREAVRTQIAEAMVACISQALVPTTDGKRAPVFEVLINTDAVRDYIKKGQIDEVEDIIPRSEYEGMCTMNQILYKLYLEGRINEEIALANSPRENEMAIMLRGGSLYSSAV</sequence>
<protein>
    <submittedName>
        <fullName evidence="4">Type IV pilus twitching motility protein PilT</fullName>
    </submittedName>
</protein>
<dbReference type="RefSeq" id="WP_393015598.1">
    <property type="nucleotide sequence ID" value="NZ_JAZAQF010000095.1"/>
</dbReference>
<evidence type="ECO:0000313" key="4">
    <source>
        <dbReference type="EMBL" id="MFG3819617.1"/>
    </source>
</evidence>
<keyword evidence="5" id="KW-1185">Reference proteome</keyword>
<dbReference type="InterPro" id="IPR050921">
    <property type="entry name" value="T4SS_GSP_E_ATPase"/>
</dbReference>